<dbReference type="GO" id="GO:0003676">
    <property type="term" value="F:nucleic acid binding"/>
    <property type="evidence" value="ECO:0007669"/>
    <property type="project" value="InterPro"/>
</dbReference>
<sequence length="124" mass="14045">MSRQEVNGEVIGPDKELVEHDTCYDSRYNGPCGGDISKNFGIEVDMNMTTVTGRVIKPPELKLCTQSGKFMKVLWDEHNITRDELQELCYSMCFTGAQSTKPVSVVPPMWYADRVAHLYHDAIE</sequence>
<reference evidence="2 3" key="1">
    <citation type="journal article" date="2020" name="Nat. Commun.">
        <title>Genome of Tripterygium wilfordii and identification of cytochrome P450 involved in triptolide biosynthesis.</title>
        <authorList>
            <person name="Tu L."/>
            <person name="Su P."/>
            <person name="Zhang Z."/>
            <person name="Gao L."/>
            <person name="Wang J."/>
            <person name="Hu T."/>
            <person name="Zhou J."/>
            <person name="Zhang Y."/>
            <person name="Zhao Y."/>
            <person name="Liu Y."/>
            <person name="Song Y."/>
            <person name="Tong Y."/>
            <person name="Lu Y."/>
            <person name="Yang J."/>
            <person name="Xu C."/>
            <person name="Jia M."/>
            <person name="Peters R.J."/>
            <person name="Huang L."/>
            <person name="Gao W."/>
        </authorList>
    </citation>
    <scope>NUCLEOTIDE SEQUENCE [LARGE SCALE GENOMIC DNA]</scope>
    <source>
        <strain evidence="3">cv. XIE 37</strain>
        <tissue evidence="2">Leaf</tissue>
    </source>
</reference>
<dbReference type="Gene3D" id="3.30.420.10">
    <property type="entry name" value="Ribonuclease H-like superfamily/Ribonuclease H"/>
    <property type="match status" value="1"/>
</dbReference>
<dbReference type="InterPro" id="IPR032472">
    <property type="entry name" value="ArgoL2"/>
</dbReference>
<proteinExistence type="predicted"/>
<dbReference type="InterPro" id="IPR012337">
    <property type="entry name" value="RNaseH-like_sf"/>
</dbReference>
<feature type="domain" description="Piwi" evidence="1">
    <location>
        <begin position="73"/>
        <end position="124"/>
    </location>
</feature>
<dbReference type="Proteomes" id="UP000593562">
    <property type="component" value="Unassembled WGS sequence"/>
</dbReference>
<evidence type="ECO:0000313" key="2">
    <source>
        <dbReference type="EMBL" id="KAF5728739.1"/>
    </source>
</evidence>
<dbReference type="InParanoid" id="A0A7J7C3K3"/>
<dbReference type="PANTHER" id="PTHR22891">
    <property type="entry name" value="EUKARYOTIC TRANSLATION INITIATION FACTOR 2C"/>
    <property type="match status" value="1"/>
</dbReference>
<comment type="caution">
    <text evidence="2">The sequence shown here is derived from an EMBL/GenBank/DDBJ whole genome shotgun (WGS) entry which is preliminary data.</text>
</comment>
<evidence type="ECO:0000259" key="1">
    <source>
        <dbReference type="PROSITE" id="PS50822"/>
    </source>
</evidence>
<evidence type="ECO:0000313" key="3">
    <source>
        <dbReference type="Proteomes" id="UP000593562"/>
    </source>
</evidence>
<dbReference type="InterPro" id="IPR036397">
    <property type="entry name" value="RNaseH_sf"/>
</dbReference>
<dbReference type="SUPFAM" id="SSF53098">
    <property type="entry name" value="Ribonuclease H-like"/>
    <property type="match status" value="1"/>
</dbReference>
<accession>A0A7J7C3K3</accession>
<gene>
    <name evidence="2" type="ORF">HS088_TW21G00891</name>
</gene>
<dbReference type="AlphaFoldDB" id="A0A7J7C3K3"/>
<dbReference type="Pfam" id="PF02171">
    <property type="entry name" value="Piwi"/>
    <property type="match status" value="1"/>
</dbReference>
<organism evidence="2 3">
    <name type="scientific">Tripterygium wilfordii</name>
    <name type="common">Thunder God vine</name>
    <dbReference type="NCBI Taxonomy" id="458696"/>
    <lineage>
        <taxon>Eukaryota</taxon>
        <taxon>Viridiplantae</taxon>
        <taxon>Streptophyta</taxon>
        <taxon>Embryophyta</taxon>
        <taxon>Tracheophyta</taxon>
        <taxon>Spermatophyta</taxon>
        <taxon>Magnoliopsida</taxon>
        <taxon>eudicotyledons</taxon>
        <taxon>Gunneridae</taxon>
        <taxon>Pentapetalae</taxon>
        <taxon>rosids</taxon>
        <taxon>fabids</taxon>
        <taxon>Celastrales</taxon>
        <taxon>Celastraceae</taxon>
        <taxon>Tripterygium</taxon>
    </lineage>
</organism>
<dbReference type="InterPro" id="IPR003165">
    <property type="entry name" value="Piwi"/>
</dbReference>
<name>A0A7J7C3K3_TRIWF</name>
<protein>
    <submittedName>
        <fullName evidence="2">Protein argonaute 2-like</fullName>
    </submittedName>
</protein>
<dbReference type="EMBL" id="JAAARO010000021">
    <property type="protein sequence ID" value="KAF5728739.1"/>
    <property type="molecule type" value="Genomic_DNA"/>
</dbReference>
<dbReference type="Pfam" id="PF16488">
    <property type="entry name" value="ArgoL2"/>
    <property type="match status" value="1"/>
</dbReference>
<keyword evidence="3" id="KW-1185">Reference proteome</keyword>
<dbReference type="PROSITE" id="PS50822">
    <property type="entry name" value="PIWI"/>
    <property type="match status" value="1"/>
</dbReference>